<dbReference type="Proteomes" id="UP000316225">
    <property type="component" value="Unassembled WGS sequence"/>
</dbReference>
<dbReference type="AlphaFoldDB" id="A0A562NKV4"/>
<protein>
    <submittedName>
        <fullName evidence="2">Uncharacterized protein</fullName>
    </submittedName>
</protein>
<dbReference type="EMBL" id="VLKU01000008">
    <property type="protein sequence ID" value="TWI32753.1"/>
    <property type="molecule type" value="Genomic_DNA"/>
</dbReference>
<reference evidence="2 3" key="1">
    <citation type="journal article" date="2015" name="Stand. Genomic Sci.">
        <title>Genomic Encyclopedia of Bacterial and Archaeal Type Strains, Phase III: the genomes of soil and plant-associated and newly described type strains.</title>
        <authorList>
            <person name="Whitman W.B."/>
            <person name="Woyke T."/>
            <person name="Klenk H.P."/>
            <person name="Zhou Y."/>
            <person name="Lilburn T.G."/>
            <person name="Beck B.J."/>
            <person name="De Vos P."/>
            <person name="Vandamme P."/>
            <person name="Eisen J.A."/>
            <person name="Garrity G."/>
            <person name="Hugenholtz P."/>
            <person name="Kyrpides N.C."/>
        </authorList>
    </citation>
    <scope>NUCLEOTIDE SEQUENCE [LARGE SCALE GENOMIC DNA]</scope>
    <source>
        <strain evidence="2 3">CGMCC 1.5364</strain>
    </source>
</reference>
<proteinExistence type="predicted"/>
<name>A0A562NKV4_9RHOB</name>
<feature type="compositionally biased region" description="Basic residues" evidence="1">
    <location>
        <begin position="1"/>
        <end position="15"/>
    </location>
</feature>
<accession>A0A562NKV4</accession>
<feature type="region of interest" description="Disordered" evidence="1">
    <location>
        <begin position="1"/>
        <end position="24"/>
    </location>
</feature>
<evidence type="ECO:0000313" key="3">
    <source>
        <dbReference type="Proteomes" id="UP000316225"/>
    </source>
</evidence>
<gene>
    <name evidence="2" type="ORF">IQ24_02628</name>
</gene>
<sequence length="181" mass="20095">MTSKAAKRKSGRKRNNPVSLPAWDHGAMGAANRIGLVVEDRGEVDARTGKVQNPNGVTGVRRVDLLEFWLKRGSISQEGHAAAVKLRDAFEATMRSKPALPDNDRVQSSPKPDHAVTIQIDRISRFQAIMRHVQDSDRAIVRACVMEGRHPSSIYGALRVREGFEHLRNALDSLADSLLRR</sequence>
<evidence type="ECO:0000313" key="2">
    <source>
        <dbReference type="EMBL" id="TWI32753.1"/>
    </source>
</evidence>
<organism evidence="2 3">
    <name type="scientific">Paracoccus sulfuroxidans</name>
    <dbReference type="NCBI Taxonomy" id="384678"/>
    <lineage>
        <taxon>Bacteria</taxon>
        <taxon>Pseudomonadati</taxon>
        <taxon>Pseudomonadota</taxon>
        <taxon>Alphaproteobacteria</taxon>
        <taxon>Rhodobacterales</taxon>
        <taxon>Paracoccaceae</taxon>
        <taxon>Paracoccus</taxon>
    </lineage>
</organism>
<comment type="caution">
    <text evidence="2">The sequence shown here is derived from an EMBL/GenBank/DDBJ whole genome shotgun (WGS) entry which is preliminary data.</text>
</comment>
<keyword evidence="3" id="KW-1185">Reference proteome</keyword>
<evidence type="ECO:0000256" key="1">
    <source>
        <dbReference type="SAM" id="MobiDB-lite"/>
    </source>
</evidence>
<dbReference type="OrthoDB" id="7770673at2"/>
<dbReference type="RefSeq" id="WP_145398553.1">
    <property type="nucleotide sequence ID" value="NZ_VLKU01000008.1"/>
</dbReference>